<dbReference type="Pfam" id="PF06772">
    <property type="entry name" value="LtrA"/>
    <property type="match status" value="1"/>
</dbReference>
<evidence type="ECO:0000313" key="2">
    <source>
        <dbReference type="EMBL" id="MFC4588427.1"/>
    </source>
</evidence>
<feature type="transmembrane region" description="Helical" evidence="1">
    <location>
        <begin position="75"/>
        <end position="95"/>
    </location>
</feature>
<keyword evidence="1" id="KW-1133">Transmembrane helix</keyword>
<protein>
    <submittedName>
        <fullName evidence="2">Low temperature requirement protein A</fullName>
    </submittedName>
</protein>
<keyword evidence="1" id="KW-0472">Membrane</keyword>
<feature type="transmembrane region" description="Helical" evidence="1">
    <location>
        <begin position="216"/>
        <end position="235"/>
    </location>
</feature>
<organism evidence="2 3">
    <name type="scientific">Sphaerisporangium corydalis</name>
    <dbReference type="NCBI Taxonomy" id="1441875"/>
    <lineage>
        <taxon>Bacteria</taxon>
        <taxon>Bacillati</taxon>
        <taxon>Actinomycetota</taxon>
        <taxon>Actinomycetes</taxon>
        <taxon>Streptosporangiales</taxon>
        <taxon>Streptosporangiaceae</taxon>
        <taxon>Sphaerisporangium</taxon>
    </lineage>
</organism>
<evidence type="ECO:0000256" key="1">
    <source>
        <dbReference type="SAM" id="Phobius"/>
    </source>
</evidence>
<dbReference type="InterPro" id="IPR010640">
    <property type="entry name" value="Low_temperature_requirement_A"/>
</dbReference>
<proteinExistence type="predicted"/>
<name>A0ABV9EIK1_9ACTN</name>
<dbReference type="PANTHER" id="PTHR36840">
    <property type="entry name" value="BLL5714 PROTEIN"/>
    <property type="match status" value="1"/>
</dbReference>
<sequence length="376" mass="39834">MAAASVPAARVSTLELFFDLVFVFAATQLSAVLAGHLTWTGVAEVVLVLAMIMWMYGGYAWLTNAIVPDSPARRALMLVGMGGFLVIALAIPGAFTSTGWAFGLGYFTAIAVHTGLFAFAGGREMVRAFRTLAPLNLASATIILVGAFAPGGWRWGLWLLAVLLQRAAPYIDPIDRFTISPSHFVERHGLIIIIALGESLVAIGVGASGVELDLPVVLVASLGLSIAYMMWWVYFGGDDARAEAALDAAGPRQRVWAAFNAYGWAYLGLLLGIVAVAAGMKKAVGHASGHLEVPQAAFLAGGLAVYLLSEAAFRRMLRIGRIRFRAVAALAALATVPLGTLSALAQVAALVVVLSGMLLLEGRSEGRHWHFHRTRP</sequence>
<keyword evidence="1" id="KW-0812">Transmembrane</keyword>
<reference evidence="3" key="1">
    <citation type="journal article" date="2019" name="Int. J. Syst. Evol. Microbiol.">
        <title>The Global Catalogue of Microorganisms (GCM) 10K type strain sequencing project: providing services to taxonomists for standard genome sequencing and annotation.</title>
        <authorList>
            <consortium name="The Broad Institute Genomics Platform"/>
            <consortium name="The Broad Institute Genome Sequencing Center for Infectious Disease"/>
            <person name="Wu L."/>
            <person name="Ma J."/>
        </authorList>
    </citation>
    <scope>NUCLEOTIDE SEQUENCE [LARGE SCALE GENOMIC DNA]</scope>
    <source>
        <strain evidence="3">CCUG 49560</strain>
    </source>
</reference>
<gene>
    <name evidence="2" type="ORF">ACFO8L_20230</name>
</gene>
<feature type="transmembrane region" description="Helical" evidence="1">
    <location>
        <begin position="101"/>
        <end position="120"/>
    </location>
</feature>
<dbReference type="EMBL" id="JBHSFN010000012">
    <property type="protein sequence ID" value="MFC4588427.1"/>
    <property type="molecule type" value="Genomic_DNA"/>
</dbReference>
<accession>A0ABV9EIK1</accession>
<comment type="caution">
    <text evidence="2">The sequence shown here is derived from an EMBL/GenBank/DDBJ whole genome shotgun (WGS) entry which is preliminary data.</text>
</comment>
<evidence type="ECO:0000313" key="3">
    <source>
        <dbReference type="Proteomes" id="UP001595891"/>
    </source>
</evidence>
<dbReference type="Proteomes" id="UP001595891">
    <property type="component" value="Unassembled WGS sequence"/>
</dbReference>
<feature type="transmembrane region" description="Helical" evidence="1">
    <location>
        <begin position="326"/>
        <end position="359"/>
    </location>
</feature>
<feature type="transmembrane region" description="Helical" evidence="1">
    <location>
        <begin position="16"/>
        <end position="39"/>
    </location>
</feature>
<feature type="transmembrane region" description="Helical" evidence="1">
    <location>
        <begin position="296"/>
        <end position="314"/>
    </location>
</feature>
<dbReference type="RefSeq" id="WP_262843312.1">
    <property type="nucleotide sequence ID" value="NZ_JANZYP010000017.1"/>
</dbReference>
<keyword evidence="3" id="KW-1185">Reference proteome</keyword>
<feature type="transmembrane region" description="Helical" evidence="1">
    <location>
        <begin position="255"/>
        <end position="276"/>
    </location>
</feature>
<feature type="transmembrane region" description="Helical" evidence="1">
    <location>
        <begin position="45"/>
        <end position="63"/>
    </location>
</feature>
<dbReference type="PANTHER" id="PTHR36840:SF1">
    <property type="entry name" value="BLL5714 PROTEIN"/>
    <property type="match status" value="1"/>
</dbReference>
<feature type="transmembrane region" description="Helical" evidence="1">
    <location>
        <begin position="132"/>
        <end position="149"/>
    </location>
</feature>